<dbReference type="GO" id="GO:0051301">
    <property type="term" value="P:cell division"/>
    <property type="evidence" value="ECO:0007669"/>
    <property type="project" value="UniProtKB-KW"/>
</dbReference>
<dbReference type="AlphaFoldDB" id="A0A6F9D888"/>
<feature type="compositionally biased region" description="Acidic residues" evidence="1">
    <location>
        <begin position="431"/>
        <end position="440"/>
    </location>
</feature>
<keyword evidence="3" id="KW-0132">Cell division</keyword>
<feature type="compositionally biased region" description="Acidic residues" evidence="1">
    <location>
        <begin position="123"/>
        <end position="139"/>
    </location>
</feature>
<dbReference type="EMBL" id="LR783368">
    <property type="protein sequence ID" value="CAB3226020.1"/>
    <property type="molecule type" value="mRNA"/>
</dbReference>
<dbReference type="GO" id="GO:0031297">
    <property type="term" value="P:replication fork processing"/>
    <property type="evidence" value="ECO:0007669"/>
    <property type="project" value="TreeGrafter"/>
</dbReference>
<feature type="compositionally biased region" description="Low complexity" evidence="1">
    <location>
        <begin position="472"/>
        <end position="481"/>
    </location>
</feature>
<name>A0A6F9D888_9ASCI</name>
<dbReference type="PANTHER" id="PTHR31532:SF10">
    <property type="entry name" value="BIORIENTATION OF CHROMOSOMES IN CELL DIVISION PROTEIN 1-LIKE 1"/>
    <property type="match status" value="1"/>
</dbReference>
<feature type="compositionally biased region" description="Basic residues" evidence="1">
    <location>
        <begin position="450"/>
        <end position="463"/>
    </location>
</feature>
<evidence type="ECO:0000313" key="3">
    <source>
        <dbReference type="EMBL" id="CAB3226020.1"/>
    </source>
</evidence>
<gene>
    <name evidence="3" type="primary">Bod1l1</name>
</gene>
<evidence type="ECO:0000259" key="2">
    <source>
        <dbReference type="Pfam" id="PF05205"/>
    </source>
</evidence>
<feature type="region of interest" description="Disordered" evidence="1">
    <location>
        <begin position="221"/>
        <end position="373"/>
    </location>
</feature>
<dbReference type="Pfam" id="PF05205">
    <property type="entry name" value="COMPASS-Shg1"/>
    <property type="match status" value="1"/>
</dbReference>
<feature type="region of interest" description="Disordered" evidence="1">
    <location>
        <begin position="123"/>
        <end position="156"/>
    </location>
</feature>
<dbReference type="GO" id="GO:0048188">
    <property type="term" value="C:Set1C/COMPASS complex"/>
    <property type="evidence" value="ECO:0007669"/>
    <property type="project" value="TreeGrafter"/>
</dbReference>
<dbReference type="InterPro" id="IPR055264">
    <property type="entry name" value="BOD1/SHG1_dom"/>
</dbReference>
<dbReference type="PANTHER" id="PTHR31532">
    <property type="entry name" value="BIORIENTATION OF CHROMOSOMES IN CELL DIVISION 1 FAMILY MEMBER"/>
    <property type="match status" value="1"/>
</dbReference>
<protein>
    <submittedName>
        <fullName evidence="3">Biorientation of chromosomes in cell division protein 1-like 1</fullName>
    </submittedName>
</protein>
<accession>A0A6F9D888</accession>
<sequence>MIDASPELVEGIVQKIKTNGMFDEMRRDCLADIDTKPAFQNLKQRVENYVNALLSTEVWTPSLNKNQLRAKVRASVMQSGMLNTGIEHILHQVVDAKMYTQFLPKISDFIAENQEDLKKEYLPEVDENQDTEDMDETIQNEEGNSPVPPTPPLPLVQDEEIPEVLNDEKLAEETAGMSGNDLMGMNQDETTEGEAPVIPESAANTLRNLIQSLMGSNITNLLSETKVEEHEAEEKEEEEEEEINSSPHAGTSPSIDPAHIEAFTDESENSDKESENSDHENDTQAGPKTPDEESSVRTPPEKSENVAVSGESEASESICKSDKNDSSFESDPENIARHSDEGSAESNAESEKLEYISSDTSGAGKLESEIESGNNFEEEVAQIIDVNKDFDESIHEVEFIEVEEESIVVEECIVENQEQEEEYEEVVVVDEVREEPDENLNQEVTVTSERRKRHKRHHKRRHRSSSEDSSDDSGQVQSSVESQREVESDEEEVHRSRFTVVLRIN</sequence>
<feature type="compositionally biased region" description="Polar residues" evidence="1">
    <location>
        <begin position="244"/>
        <end position="254"/>
    </location>
</feature>
<feature type="compositionally biased region" description="Basic and acidic residues" evidence="1">
    <location>
        <begin position="289"/>
        <end position="304"/>
    </location>
</feature>
<feature type="compositionally biased region" description="Basic and acidic residues" evidence="1">
    <location>
        <begin position="269"/>
        <end position="282"/>
    </location>
</feature>
<feature type="compositionally biased region" description="Acidic residues" evidence="1">
    <location>
        <begin position="234"/>
        <end position="243"/>
    </location>
</feature>
<organism evidence="3">
    <name type="scientific">Phallusia mammillata</name>
    <dbReference type="NCBI Taxonomy" id="59560"/>
    <lineage>
        <taxon>Eukaryota</taxon>
        <taxon>Metazoa</taxon>
        <taxon>Chordata</taxon>
        <taxon>Tunicata</taxon>
        <taxon>Ascidiacea</taxon>
        <taxon>Phlebobranchia</taxon>
        <taxon>Ascidiidae</taxon>
        <taxon>Phallusia</taxon>
    </lineage>
</organism>
<evidence type="ECO:0000256" key="1">
    <source>
        <dbReference type="SAM" id="MobiDB-lite"/>
    </source>
</evidence>
<reference evidence="3" key="1">
    <citation type="submission" date="2020-04" db="EMBL/GenBank/DDBJ databases">
        <authorList>
            <person name="Neveu A P."/>
        </authorList>
    </citation>
    <scope>NUCLEOTIDE SEQUENCE</scope>
    <source>
        <tissue evidence="3">Whole embryo</tissue>
    </source>
</reference>
<keyword evidence="3" id="KW-0131">Cell cycle</keyword>
<proteinExistence type="evidence at transcript level"/>
<feature type="compositionally biased region" description="Low complexity" evidence="1">
    <location>
        <begin position="305"/>
        <end position="317"/>
    </location>
</feature>
<feature type="region of interest" description="Disordered" evidence="1">
    <location>
        <begin position="431"/>
        <end position="505"/>
    </location>
</feature>
<feature type="domain" description="BOD1/SHG1" evidence="2">
    <location>
        <begin position="12"/>
        <end position="106"/>
    </location>
</feature>